<organism evidence="1 2">
    <name type="scientific">Coniochaeta ligniaria NRRL 30616</name>
    <dbReference type="NCBI Taxonomy" id="1408157"/>
    <lineage>
        <taxon>Eukaryota</taxon>
        <taxon>Fungi</taxon>
        <taxon>Dikarya</taxon>
        <taxon>Ascomycota</taxon>
        <taxon>Pezizomycotina</taxon>
        <taxon>Sordariomycetes</taxon>
        <taxon>Sordariomycetidae</taxon>
        <taxon>Coniochaetales</taxon>
        <taxon>Coniochaetaceae</taxon>
        <taxon>Coniochaeta</taxon>
    </lineage>
</organism>
<dbReference type="STRING" id="1408157.A0A1J7I9L2"/>
<reference evidence="1 2" key="1">
    <citation type="submission" date="2016-10" db="EMBL/GenBank/DDBJ databases">
        <title>Draft genome sequence of Coniochaeta ligniaria NRRL30616, a lignocellulolytic fungus for bioabatement of inhibitors in plant biomass hydrolysates.</title>
        <authorList>
            <consortium name="DOE Joint Genome Institute"/>
            <person name="Jimenez D.J."/>
            <person name="Hector R.E."/>
            <person name="Riley R."/>
            <person name="Sun H."/>
            <person name="Grigoriev I.V."/>
            <person name="Van Elsas J.D."/>
            <person name="Nichols N.N."/>
        </authorList>
    </citation>
    <scope>NUCLEOTIDE SEQUENCE [LARGE SCALE GENOMIC DNA]</scope>
    <source>
        <strain evidence="1 2">NRRL 30616</strain>
    </source>
</reference>
<accession>A0A1J7I9L2</accession>
<protein>
    <recommendedName>
        <fullName evidence="3">WSC domain-containing protein</fullName>
    </recommendedName>
</protein>
<evidence type="ECO:0008006" key="3">
    <source>
        <dbReference type="Google" id="ProtNLM"/>
    </source>
</evidence>
<dbReference type="OrthoDB" id="5234975at2759"/>
<keyword evidence="2" id="KW-1185">Reference proteome</keyword>
<dbReference type="Proteomes" id="UP000182658">
    <property type="component" value="Unassembled WGS sequence"/>
</dbReference>
<proteinExistence type="predicted"/>
<name>A0A1J7I9L2_9PEZI</name>
<dbReference type="InParanoid" id="A0A1J7I9L2"/>
<evidence type="ECO:0000313" key="1">
    <source>
        <dbReference type="EMBL" id="OIW24019.1"/>
    </source>
</evidence>
<evidence type="ECO:0000313" key="2">
    <source>
        <dbReference type="Proteomes" id="UP000182658"/>
    </source>
</evidence>
<dbReference type="EMBL" id="KV875105">
    <property type="protein sequence ID" value="OIW24019.1"/>
    <property type="molecule type" value="Genomic_DNA"/>
</dbReference>
<dbReference type="AlphaFoldDB" id="A0A1J7I9L2"/>
<gene>
    <name evidence="1" type="ORF">CONLIGDRAFT_686232</name>
</gene>
<sequence length="114" mass="12044">MTPELCIAAANSIGAKQPTPTQYPYVYLEYHNECYYGTSLNFKGSAVSTLYGGGACTDLCSGSVRTYTTTGVTSTTTESANMCGGPKQFNLYVLSTPVSFPATALPMQTVSVPK</sequence>